<evidence type="ECO:0000256" key="1">
    <source>
        <dbReference type="SAM" id="MobiDB-lite"/>
    </source>
</evidence>
<accession>A0A377QXN1</accession>
<protein>
    <submittedName>
        <fullName evidence="3">SMI1 / KNR4 family</fullName>
    </submittedName>
</protein>
<evidence type="ECO:0000259" key="2">
    <source>
        <dbReference type="Pfam" id="PF09346"/>
    </source>
</evidence>
<dbReference type="AlphaFoldDB" id="A0A377QXN1"/>
<dbReference type="Gene3D" id="3.40.1580.10">
    <property type="entry name" value="SMI1/KNR4-like"/>
    <property type="match status" value="1"/>
</dbReference>
<dbReference type="Pfam" id="PF09346">
    <property type="entry name" value="SMI1_KNR4"/>
    <property type="match status" value="1"/>
</dbReference>
<dbReference type="RefSeq" id="WP_172461180.1">
    <property type="nucleotide sequence ID" value="NZ_UGJJ01000001.1"/>
</dbReference>
<dbReference type="SUPFAM" id="SSF160631">
    <property type="entry name" value="SMI1/KNR4-like"/>
    <property type="match status" value="1"/>
</dbReference>
<feature type="domain" description="Knr4/Smi1-like" evidence="2">
    <location>
        <begin position="35"/>
        <end position="121"/>
    </location>
</feature>
<evidence type="ECO:0000313" key="4">
    <source>
        <dbReference type="Proteomes" id="UP000254293"/>
    </source>
</evidence>
<dbReference type="EMBL" id="UGJJ01000001">
    <property type="protein sequence ID" value="STQ99963.1"/>
    <property type="molecule type" value="Genomic_DNA"/>
</dbReference>
<gene>
    <name evidence="3" type="ORF">NCTC13336_00151</name>
</gene>
<proteinExistence type="predicted"/>
<name>A0A377QXN1_9NEIS</name>
<feature type="region of interest" description="Disordered" evidence="1">
    <location>
        <begin position="20"/>
        <end position="41"/>
    </location>
</feature>
<dbReference type="InterPro" id="IPR037883">
    <property type="entry name" value="Knr4/Smi1-like_sf"/>
</dbReference>
<sequence>MHIPESCAAFAEKFKRGGRLKTERDAFGQPPETEPADVLPADETAARGAEYLARFLDAFEEEDLAAAEKAGRLKTWVCFATDGAGNPFCMDFSHAPDCPAVVWWDDAELVWRTTAASLEDFAALFVPEE</sequence>
<organism evidence="3 4">
    <name type="scientific">Kingella potus</name>
    <dbReference type="NCBI Taxonomy" id="265175"/>
    <lineage>
        <taxon>Bacteria</taxon>
        <taxon>Pseudomonadati</taxon>
        <taxon>Pseudomonadota</taxon>
        <taxon>Betaproteobacteria</taxon>
        <taxon>Neisseriales</taxon>
        <taxon>Neisseriaceae</taxon>
        <taxon>Kingella</taxon>
    </lineage>
</organism>
<keyword evidence="4" id="KW-1185">Reference proteome</keyword>
<reference evidence="3 4" key="1">
    <citation type="submission" date="2018-06" db="EMBL/GenBank/DDBJ databases">
        <authorList>
            <consortium name="Pathogen Informatics"/>
            <person name="Doyle S."/>
        </authorList>
    </citation>
    <scope>NUCLEOTIDE SEQUENCE [LARGE SCALE GENOMIC DNA]</scope>
    <source>
        <strain evidence="3 4">NCTC13336</strain>
    </source>
</reference>
<evidence type="ECO:0000313" key="3">
    <source>
        <dbReference type="EMBL" id="STQ99963.1"/>
    </source>
</evidence>
<dbReference type="InterPro" id="IPR018958">
    <property type="entry name" value="Knr4/Smi1-like_dom"/>
</dbReference>
<dbReference type="Proteomes" id="UP000254293">
    <property type="component" value="Unassembled WGS sequence"/>
</dbReference>